<sequence>MSFYSKKLMIGVLSTALISVSFQAFSSSSSKEYMLNNGAYVQIDISSTHNNKAELEVKMPIMNAYGNDGKSQKPEDQNIRNDVDNYLKNNISTIVSFEKDLACKYEFKKFEYDEQDKEIEVKFNLICKSDLHGKKVNFDFSNKFKNIQKIYYELEGKHEVKNSLSQNKGNAVIQ</sequence>
<reference evidence="2 3" key="1">
    <citation type="submission" date="2019-10" db="EMBL/GenBank/DDBJ databases">
        <title>New species of Slilvanegrellaceae.</title>
        <authorList>
            <person name="Pitt A."/>
            <person name="Hahn M.W."/>
        </authorList>
    </citation>
    <scope>NUCLEOTIDE SEQUENCE [LARGE SCALE GENOMIC DNA]</scope>
    <source>
        <strain evidence="2 3">SP-Ram-0.45-NSY-1</strain>
    </source>
</reference>
<proteinExistence type="predicted"/>
<dbReference type="AlphaFoldDB" id="A0A6N6VWW1"/>
<keyword evidence="1" id="KW-0732">Signal</keyword>
<dbReference type="InterPro" id="IPR021253">
    <property type="entry name" value="ZrgA-like"/>
</dbReference>
<evidence type="ECO:0000313" key="3">
    <source>
        <dbReference type="Proteomes" id="UP000437748"/>
    </source>
</evidence>
<feature type="chain" id="PRO_5026991629" description="DUF2796 domain-containing protein" evidence="1">
    <location>
        <begin position="27"/>
        <end position="174"/>
    </location>
</feature>
<accession>A0A6N6VWW1</accession>
<gene>
    <name evidence="2" type="ORF">GCL60_02415</name>
</gene>
<comment type="caution">
    <text evidence="2">The sequence shown here is derived from an EMBL/GenBank/DDBJ whole genome shotgun (WGS) entry which is preliminary data.</text>
</comment>
<protein>
    <recommendedName>
        <fullName evidence="4">DUF2796 domain-containing protein</fullName>
    </recommendedName>
</protein>
<dbReference type="RefSeq" id="WP_153418319.1">
    <property type="nucleotide sequence ID" value="NZ_WFLM01000001.1"/>
</dbReference>
<keyword evidence="3" id="KW-1185">Reference proteome</keyword>
<organism evidence="2 3">
    <name type="scientific">Silvanigrella paludirubra</name>
    <dbReference type="NCBI Taxonomy" id="2499159"/>
    <lineage>
        <taxon>Bacteria</taxon>
        <taxon>Pseudomonadati</taxon>
        <taxon>Bdellovibrionota</taxon>
        <taxon>Oligoflexia</taxon>
        <taxon>Silvanigrellales</taxon>
        <taxon>Silvanigrellaceae</taxon>
        <taxon>Silvanigrella</taxon>
    </lineage>
</organism>
<dbReference type="Pfam" id="PF10986">
    <property type="entry name" value="ZrgA"/>
    <property type="match status" value="1"/>
</dbReference>
<name>A0A6N6VWW1_9BACT</name>
<evidence type="ECO:0008006" key="4">
    <source>
        <dbReference type="Google" id="ProtNLM"/>
    </source>
</evidence>
<dbReference type="Proteomes" id="UP000437748">
    <property type="component" value="Unassembled WGS sequence"/>
</dbReference>
<dbReference type="EMBL" id="WFLM01000001">
    <property type="protein sequence ID" value="KAB8040801.1"/>
    <property type="molecule type" value="Genomic_DNA"/>
</dbReference>
<evidence type="ECO:0000313" key="2">
    <source>
        <dbReference type="EMBL" id="KAB8040801.1"/>
    </source>
</evidence>
<feature type="signal peptide" evidence="1">
    <location>
        <begin position="1"/>
        <end position="26"/>
    </location>
</feature>
<evidence type="ECO:0000256" key="1">
    <source>
        <dbReference type="SAM" id="SignalP"/>
    </source>
</evidence>